<evidence type="ECO:0000313" key="2">
    <source>
        <dbReference type="Proteomes" id="UP000634043"/>
    </source>
</evidence>
<evidence type="ECO:0000313" key="1">
    <source>
        <dbReference type="EMBL" id="GGG07607.1"/>
    </source>
</evidence>
<gene>
    <name evidence="1" type="ORF">GCM10011323_10240</name>
</gene>
<comment type="caution">
    <text evidence="1">The sequence shown here is derived from an EMBL/GenBank/DDBJ whole genome shotgun (WGS) entry which is preliminary data.</text>
</comment>
<name>A0ABQ1W161_9BACT</name>
<reference evidence="2" key="1">
    <citation type="journal article" date="2019" name="Int. J. Syst. Evol. Microbiol.">
        <title>The Global Catalogue of Microorganisms (GCM) 10K type strain sequencing project: providing services to taxonomists for standard genome sequencing and annotation.</title>
        <authorList>
            <consortium name="The Broad Institute Genomics Platform"/>
            <consortium name="The Broad Institute Genome Sequencing Center for Infectious Disease"/>
            <person name="Wu L."/>
            <person name="Ma J."/>
        </authorList>
    </citation>
    <scope>NUCLEOTIDE SEQUENCE [LARGE SCALE GENOMIC DNA]</scope>
    <source>
        <strain evidence="2">CGMCC 1.12749</strain>
    </source>
</reference>
<dbReference type="EMBL" id="BMFP01000002">
    <property type="protein sequence ID" value="GGG07607.1"/>
    <property type="molecule type" value="Genomic_DNA"/>
</dbReference>
<protein>
    <submittedName>
        <fullName evidence="1">Uncharacterized protein</fullName>
    </submittedName>
</protein>
<dbReference type="Proteomes" id="UP000634043">
    <property type="component" value="Unassembled WGS sequence"/>
</dbReference>
<organism evidence="1 2">
    <name type="scientific">Pontibacter amylolyticus</name>
    <dbReference type="NCBI Taxonomy" id="1424080"/>
    <lineage>
        <taxon>Bacteria</taxon>
        <taxon>Pseudomonadati</taxon>
        <taxon>Bacteroidota</taxon>
        <taxon>Cytophagia</taxon>
        <taxon>Cytophagales</taxon>
        <taxon>Hymenobacteraceae</taxon>
        <taxon>Pontibacter</taxon>
    </lineage>
</organism>
<proteinExistence type="predicted"/>
<accession>A0ABQ1W161</accession>
<sequence length="83" mass="9045">MLVPVFVAGLLAKGIARNAVRAGDTVHQPMLLKGVQGAVQRDPVKLWAELLFYGSVRQGVSVLKKQTKHLYTALRLPKPVGLE</sequence>
<keyword evidence="2" id="KW-1185">Reference proteome</keyword>